<protein>
    <submittedName>
        <fullName evidence="2">Cupin</fullName>
    </submittedName>
</protein>
<name>A0A918CAD6_AGRME</name>
<evidence type="ECO:0000313" key="2">
    <source>
        <dbReference type="EMBL" id="GGR12473.1"/>
    </source>
</evidence>
<dbReference type="Proteomes" id="UP000610303">
    <property type="component" value="Unassembled WGS sequence"/>
</dbReference>
<dbReference type="Pfam" id="PF07883">
    <property type="entry name" value="Cupin_2"/>
    <property type="match status" value="1"/>
</dbReference>
<dbReference type="InterPro" id="IPR017627">
    <property type="entry name" value="UGHY"/>
</dbReference>
<dbReference type="InterPro" id="IPR011051">
    <property type="entry name" value="RmlC_Cupin_sf"/>
</dbReference>
<evidence type="ECO:0000313" key="3">
    <source>
        <dbReference type="Proteomes" id="UP000610303"/>
    </source>
</evidence>
<accession>A0A918CAD6</accession>
<dbReference type="SUPFAM" id="SSF51182">
    <property type="entry name" value="RmlC-like cupins"/>
    <property type="match status" value="1"/>
</dbReference>
<reference evidence="2" key="1">
    <citation type="journal article" date="2014" name="Int. J. Syst. Evol. Microbiol.">
        <title>Complete genome sequence of Corynebacterium casei LMG S-19264T (=DSM 44701T), isolated from a smear-ripened cheese.</title>
        <authorList>
            <consortium name="US DOE Joint Genome Institute (JGI-PGF)"/>
            <person name="Walter F."/>
            <person name="Albersmeier A."/>
            <person name="Kalinowski J."/>
            <person name="Ruckert C."/>
        </authorList>
    </citation>
    <scope>NUCLEOTIDE SEQUENCE</scope>
    <source>
        <strain evidence="2">JCM 3346</strain>
    </source>
</reference>
<proteinExistence type="predicted"/>
<comment type="caution">
    <text evidence="2">The sequence shown here is derived from an EMBL/GenBank/DDBJ whole genome shotgun (WGS) entry which is preliminary data.</text>
</comment>
<gene>
    <name evidence="2" type="ORF">GCM10010196_01160</name>
</gene>
<dbReference type="PANTHER" id="PTHR34571">
    <property type="entry name" value="(S)-UREIDOGLYCINE AMINOHYDROLASE"/>
    <property type="match status" value="1"/>
</dbReference>
<dbReference type="InterPro" id="IPR014710">
    <property type="entry name" value="RmlC-like_jellyroll"/>
</dbReference>
<dbReference type="InterPro" id="IPR044697">
    <property type="entry name" value="UGlyAH_cupin_C"/>
</dbReference>
<dbReference type="Gene3D" id="2.60.120.10">
    <property type="entry name" value="Jelly Rolls"/>
    <property type="match status" value="2"/>
</dbReference>
<organism evidence="2 3">
    <name type="scientific">Agromyces mediolanus</name>
    <name type="common">Corynebacterium mediolanum</name>
    <dbReference type="NCBI Taxonomy" id="41986"/>
    <lineage>
        <taxon>Bacteria</taxon>
        <taxon>Bacillati</taxon>
        <taxon>Actinomycetota</taxon>
        <taxon>Actinomycetes</taxon>
        <taxon>Micrococcales</taxon>
        <taxon>Microbacteriaceae</taxon>
        <taxon>Agromyces</taxon>
    </lineage>
</organism>
<dbReference type="GO" id="GO:0071522">
    <property type="term" value="F:ureidoglycine aminohydrolase activity"/>
    <property type="evidence" value="ECO:0007669"/>
    <property type="project" value="InterPro"/>
</dbReference>
<dbReference type="InterPro" id="IPR013096">
    <property type="entry name" value="Cupin_2"/>
</dbReference>
<keyword evidence="3" id="KW-1185">Reference proteome</keyword>
<dbReference type="AlphaFoldDB" id="A0A918CAD6"/>
<dbReference type="PANTHER" id="PTHR34571:SF1">
    <property type="entry name" value="(S)-UREIDOGLYCINE AMINOHYDROLASE"/>
    <property type="match status" value="1"/>
</dbReference>
<dbReference type="NCBIfam" id="TIGR03214">
    <property type="entry name" value="ura-cupin"/>
    <property type="match status" value="1"/>
</dbReference>
<dbReference type="CDD" id="cd02212">
    <property type="entry name" value="cupin_UGlyAH_C"/>
    <property type="match status" value="1"/>
</dbReference>
<feature type="domain" description="Cupin type-2" evidence="1">
    <location>
        <begin position="175"/>
        <end position="239"/>
    </location>
</feature>
<dbReference type="EMBL" id="BMRJ01000001">
    <property type="protein sequence ID" value="GGR12473.1"/>
    <property type="molecule type" value="Genomic_DNA"/>
</dbReference>
<dbReference type="RefSeq" id="WP_189083379.1">
    <property type="nucleotide sequence ID" value="NZ_BMRJ01000001.1"/>
</dbReference>
<sequence>MTSYRNDYLSASRGRVGDRYYLMTPDTMVENTLPGLPPYAATVLAAPQGSPARFGQYLLQLEAGAASTLPQGAGFENFLIALDGALRVRSAGEEWLLEDGGYLFLPEGRSFELEAATASRVLWVKKRYLAVEGVEAPPVVAGRLGDVVGIDDDGIDGSYGQLLPDDERFDLAMNVMRFQGGARFRMVEIHHQEHGLYLLEGGGVYHLDGEHVDVQQGDFIYMAPYCTQAFTATGPEASAYLLYKDVNRDGF</sequence>
<evidence type="ECO:0000259" key="1">
    <source>
        <dbReference type="Pfam" id="PF07883"/>
    </source>
</evidence>
<reference evidence="2" key="2">
    <citation type="submission" date="2020-09" db="EMBL/GenBank/DDBJ databases">
        <authorList>
            <person name="Sun Q."/>
            <person name="Ohkuma M."/>
        </authorList>
    </citation>
    <scope>NUCLEOTIDE SEQUENCE</scope>
    <source>
        <strain evidence="2">JCM 3346</strain>
    </source>
</reference>